<name>A0A2N8ZL39_9VIBR</name>
<dbReference type="InterPro" id="IPR041483">
    <property type="entry name" value="TetR_C_34"/>
</dbReference>
<dbReference type="OrthoDB" id="6860332at2"/>
<evidence type="ECO:0000256" key="2">
    <source>
        <dbReference type="PROSITE-ProRule" id="PRU00335"/>
    </source>
</evidence>
<feature type="domain" description="HTH tetR-type" evidence="3">
    <location>
        <begin position="13"/>
        <end position="73"/>
    </location>
</feature>
<dbReference type="KEGG" id="vta:B0975"/>
<dbReference type="EMBL" id="LT960612">
    <property type="protein sequence ID" value="SON52586.1"/>
    <property type="molecule type" value="Genomic_DNA"/>
</dbReference>
<dbReference type="PANTHER" id="PTHR43479">
    <property type="entry name" value="ACREF/ENVCD OPERON REPRESSOR-RELATED"/>
    <property type="match status" value="1"/>
</dbReference>
<dbReference type="AlphaFoldDB" id="A0A2N8ZL39"/>
<dbReference type="InterPro" id="IPR050624">
    <property type="entry name" value="HTH-type_Tx_Regulator"/>
</dbReference>
<sequence length="215" mass="24749">MNWQRARTDETKHQRREAITQAAFTLFKQNGYDGVSFNNIAAEAGFTKSNMYRYFSSKDEIFLSIFAELFNDWFTDCMTSLKTLTTNAEPETFASHWVNTLVAHPRFLDLTPLMFTSLEKNSAYDQLLEFKRLSMALLFQLAEEITRIYPKIAGEKAFKFLTLSYADTANSWAAGSHNEALLKIYQLEEFQALRPDFKRDLTSSIEVIIKGLTAD</sequence>
<dbReference type="Pfam" id="PF17929">
    <property type="entry name" value="TetR_C_34"/>
    <property type="match status" value="1"/>
</dbReference>
<feature type="DNA-binding region" description="H-T-H motif" evidence="2">
    <location>
        <begin position="36"/>
        <end position="55"/>
    </location>
</feature>
<reference evidence="4 5" key="1">
    <citation type="submission" date="2017-10" db="EMBL/GenBank/DDBJ databases">
        <authorList>
            <person name="Banno H."/>
            <person name="Chua N.-H."/>
        </authorList>
    </citation>
    <scope>NUCLEOTIDE SEQUENCE [LARGE SCALE GENOMIC DNA]</scope>
    <source>
        <strain evidence="4">Vibrio tapetis CECT4600</strain>
    </source>
</reference>
<dbReference type="InterPro" id="IPR001647">
    <property type="entry name" value="HTH_TetR"/>
</dbReference>
<dbReference type="InterPro" id="IPR009057">
    <property type="entry name" value="Homeodomain-like_sf"/>
</dbReference>
<dbReference type="Proteomes" id="UP000235828">
    <property type="component" value="Chromosome B"/>
</dbReference>
<protein>
    <submittedName>
        <fullName evidence="4">Putative TetR-family transcriptional regulator</fullName>
    </submittedName>
</protein>
<accession>A0A2N8ZL39</accession>
<keyword evidence="1 2" id="KW-0238">DNA-binding</keyword>
<evidence type="ECO:0000259" key="3">
    <source>
        <dbReference type="PROSITE" id="PS50977"/>
    </source>
</evidence>
<dbReference type="PRINTS" id="PR00455">
    <property type="entry name" value="HTHTETR"/>
</dbReference>
<organism evidence="4 5">
    <name type="scientific">Vibrio tapetis subsp. tapetis</name>
    <dbReference type="NCBI Taxonomy" id="1671868"/>
    <lineage>
        <taxon>Bacteria</taxon>
        <taxon>Pseudomonadati</taxon>
        <taxon>Pseudomonadota</taxon>
        <taxon>Gammaproteobacteria</taxon>
        <taxon>Vibrionales</taxon>
        <taxon>Vibrionaceae</taxon>
        <taxon>Vibrio</taxon>
    </lineage>
</organism>
<dbReference type="RefSeq" id="WP_102524800.1">
    <property type="nucleotide sequence ID" value="NZ_LT960612.1"/>
</dbReference>
<evidence type="ECO:0000256" key="1">
    <source>
        <dbReference type="ARBA" id="ARBA00023125"/>
    </source>
</evidence>
<dbReference type="GO" id="GO:0003677">
    <property type="term" value="F:DNA binding"/>
    <property type="evidence" value="ECO:0007669"/>
    <property type="project" value="UniProtKB-UniRule"/>
</dbReference>
<keyword evidence="5" id="KW-1185">Reference proteome</keyword>
<dbReference type="SUPFAM" id="SSF46689">
    <property type="entry name" value="Homeodomain-like"/>
    <property type="match status" value="1"/>
</dbReference>
<dbReference type="PROSITE" id="PS50977">
    <property type="entry name" value="HTH_TETR_2"/>
    <property type="match status" value="1"/>
</dbReference>
<evidence type="ECO:0000313" key="5">
    <source>
        <dbReference type="Proteomes" id="UP000235828"/>
    </source>
</evidence>
<proteinExistence type="predicted"/>
<dbReference type="Pfam" id="PF00440">
    <property type="entry name" value="TetR_N"/>
    <property type="match status" value="1"/>
</dbReference>
<evidence type="ECO:0000313" key="4">
    <source>
        <dbReference type="EMBL" id="SON52586.1"/>
    </source>
</evidence>
<gene>
    <name evidence="4" type="ORF">VTAP4600_B0975</name>
</gene>
<dbReference type="PANTHER" id="PTHR43479:SF11">
    <property type="entry name" value="ACREF_ENVCD OPERON REPRESSOR-RELATED"/>
    <property type="match status" value="1"/>
</dbReference>
<dbReference type="Gene3D" id="1.10.357.10">
    <property type="entry name" value="Tetracycline Repressor, domain 2"/>
    <property type="match status" value="1"/>
</dbReference>